<feature type="region of interest" description="Disordered" evidence="8">
    <location>
        <begin position="409"/>
        <end position="455"/>
    </location>
</feature>
<dbReference type="RefSeq" id="WP_006302295.1">
    <property type="nucleotide sequence ID" value="NZ_ACGK02000001.1"/>
</dbReference>
<accession>F1T5V3</accession>
<dbReference type="AlphaFoldDB" id="F1T5V3"/>
<dbReference type="GO" id="GO:0016747">
    <property type="term" value="F:acyltransferase activity, transferring groups other than amino-acyl groups"/>
    <property type="evidence" value="ECO:0007669"/>
    <property type="project" value="InterPro"/>
</dbReference>
<evidence type="ECO:0000313" key="11">
    <source>
        <dbReference type="EMBL" id="EGF23237.1"/>
    </source>
</evidence>
<evidence type="ECO:0000256" key="8">
    <source>
        <dbReference type="SAM" id="MobiDB-lite"/>
    </source>
</evidence>
<evidence type="ECO:0000256" key="1">
    <source>
        <dbReference type="ARBA" id="ARBA00004651"/>
    </source>
</evidence>
<dbReference type="eggNOG" id="COG2755">
    <property type="taxonomic scope" value="Bacteria"/>
</dbReference>
<protein>
    <submittedName>
        <fullName evidence="11">Acyltransferase</fullName>
    </submittedName>
</protein>
<evidence type="ECO:0000259" key="10">
    <source>
        <dbReference type="Pfam" id="PF01757"/>
    </source>
</evidence>
<keyword evidence="7 11" id="KW-0012">Acyltransferase</keyword>
<evidence type="ECO:0000256" key="7">
    <source>
        <dbReference type="ARBA" id="ARBA00023315"/>
    </source>
</evidence>
<feature type="transmembrane region" description="Helical" evidence="9">
    <location>
        <begin position="12"/>
        <end position="29"/>
    </location>
</feature>
<feature type="transmembrane region" description="Helical" evidence="9">
    <location>
        <begin position="201"/>
        <end position="222"/>
    </location>
</feature>
<feature type="compositionally biased region" description="Polar residues" evidence="8">
    <location>
        <begin position="423"/>
        <end position="438"/>
    </location>
</feature>
<dbReference type="OrthoDB" id="3404679at2"/>
<dbReference type="eggNOG" id="COG1835">
    <property type="taxonomic scope" value="Bacteria"/>
</dbReference>
<dbReference type="SUPFAM" id="SSF52266">
    <property type="entry name" value="SGNH hydrolase"/>
    <property type="match status" value="1"/>
</dbReference>
<dbReference type="Gene3D" id="3.40.50.1110">
    <property type="entry name" value="SGNH hydrolase"/>
    <property type="match status" value="1"/>
</dbReference>
<evidence type="ECO:0000256" key="4">
    <source>
        <dbReference type="ARBA" id="ARBA00022692"/>
    </source>
</evidence>
<evidence type="ECO:0000256" key="5">
    <source>
        <dbReference type="ARBA" id="ARBA00022989"/>
    </source>
</evidence>
<feature type="transmembrane region" description="Helical" evidence="9">
    <location>
        <begin position="172"/>
        <end position="195"/>
    </location>
</feature>
<name>F1T5V3_9ACTN</name>
<feature type="transmembrane region" description="Helical" evidence="9">
    <location>
        <begin position="329"/>
        <end position="349"/>
    </location>
</feature>
<dbReference type="GO" id="GO:0009103">
    <property type="term" value="P:lipopolysaccharide biosynthetic process"/>
    <property type="evidence" value="ECO:0007669"/>
    <property type="project" value="TreeGrafter"/>
</dbReference>
<keyword evidence="5 9" id="KW-1133">Transmembrane helix</keyword>
<dbReference type="Pfam" id="PF01757">
    <property type="entry name" value="Acyl_transf_3"/>
    <property type="match status" value="1"/>
</dbReference>
<feature type="transmembrane region" description="Helical" evidence="9">
    <location>
        <begin position="380"/>
        <end position="401"/>
    </location>
</feature>
<dbReference type="InterPro" id="IPR002656">
    <property type="entry name" value="Acyl_transf_3_dom"/>
</dbReference>
<feature type="transmembrane region" description="Helical" evidence="9">
    <location>
        <begin position="140"/>
        <end position="160"/>
    </location>
</feature>
<dbReference type="InterPro" id="IPR036514">
    <property type="entry name" value="SGNH_hydro_sf"/>
</dbReference>
<feature type="domain" description="Acyltransferase 3" evidence="10">
    <location>
        <begin position="11"/>
        <end position="344"/>
    </location>
</feature>
<evidence type="ECO:0000256" key="3">
    <source>
        <dbReference type="ARBA" id="ARBA00022679"/>
    </source>
</evidence>
<dbReference type="PANTHER" id="PTHR23028">
    <property type="entry name" value="ACETYLTRANSFERASE"/>
    <property type="match status" value="1"/>
</dbReference>
<keyword evidence="4 9" id="KW-0812">Transmembrane</keyword>
<comment type="caution">
    <text evidence="11">The sequence shown here is derived from an EMBL/GenBank/DDBJ whole genome shotgun (WGS) entry which is preliminary data.</text>
</comment>
<gene>
    <name evidence="11" type="ORF">HMPREF0091_10184</name>
</gene>
<evidence type="ECO:0000256" key="9">
    <source>
        <dbReference type="SAM" id="Phobius"/>
    </source>
</evidence>
<dbReference type="EMBL" id="ACGK02000001">
    <property type="protein sequence ID" value="EGF23237.1"/>
    <property type="molecule type" value="Genomic_DNA"/>
</dbReference>
<keyword evidence="2" id="KW-1003">Cell membrane</keyword>
<dbReference type="GeneID" id="93210941"/>
<organism evidence="11 12">
    <name type="scientific">Fannyhessea vaginae DSM 15829</name>
    <dbReference type="NCBI Taxonomy" id="525256"/>
    <lineage>
        <taxon>Bacteria</taxon>
        <taxon>Bacillati</taxon>
        <taxon>Actinomycetota</taxon>
        <taxon>Coriobacteriia</taxon>
        <taxon>Coriobacteriales</taxon>
        <taxon>Atopobiaceae</taxon>
        <taxon>Fannyhessea</taxon>
    </lineage>
</organism>
<evidence type="ECO:0000313" key="12">
    <source>
        <dbReference type="Proteomes" id="UP000005947"/>
    </source>
</evidence>
<dbReference type="PANTHER" id="PTHR23028:SF53">
    <property type="entry name" value="ACYL_TRANSF_3 DOMAIN-CONTAINING PROTEIN"/>
    <property type="match status" value="1"/>
</dbReference>
<keyword evidence="3 11" id="KW-0808">Transferase</keyword>
<dbReference type="InterPro" id="IPR050879">
    <property type="entry name" value="Acyltransferase_3"/>
</dbReference>
<sequence length="642" mass="72471">MRQNPTHMIKSFTAWRGLAVLFVCLYHWFPHTVQGGYLGVIIFLTLSGYLVTDSFLSELETHNKISIVRFYVRRIKRLYPPMILFMLVATLWANFLSHDLLYNFSASAFSTLLGVNNWWQISQNLSYFQHFALPDMFTHMWALAVEIQIYLFWPFVVWVVGKLASRAPRRALLRVSLIGAAVSAVLLAVMYQLSIHNITRAYYGSDTRVFSFLLGSALACRFSRQTLVNWYQRARTLDTYKSLLACIITVLCMIFLAGDTWFAYYGGMVLFNVVLLVAMATSVDESGLSARLIGNPVLMYLGKRSYSLYLWQYTLWAFGKAGFNPPGVSYGSAVIMQAVFLLILAELTYQISEKHLMALVNWCAPSALHKNQAHSRGKMLVLLAFSALIACFAWTCIHAPVGAPEDVREMQSRLADDDDENARTTTNDTQQSDENASQQEEEDGTAGTTPYEKPDNINQFDKVIAQYPELGITKEEATLAHNIKIFAVGDSVLKMCRKQLGKILPNMTIDATNSRQIPAGLNILRELKHSDNFPDVVYFALGTNGIINNDMLDTLSTEFSDTDIYISTVVSNDSYEHDVNDYITQAVKRHDNLHLIDWHQFAKGKTELFYNDGTHPNIGGSEVYAQFVAKSILQSQQEKSSS</sequence>
<proteinExistence type="predicted"/>
<comment type="subcellular location">
    <subcellularLocation>
        <location evidence="1">Cell membrane</location>
        <topology evidence="1">Multi-pass membrane protein</topology>
    </subcellularLocation>
</comment>
<reference evidence="11 12" key="1">
    <citation type="submission" date="2011-02" db="EMBL/GenBank/DDBJ databases">
        <authorList>
            <person name="Muzny D."/>
            <person name="Qin X."/>
            <person name="Buhay C."/>
            <person name="Dugan-Rocha S."/>
            <person name="Ding Y."/>
            <person name="Chen G."/>
            <person name="Hawes A."/>
            <person name="Holder M."/>
            <person name="Jhangiani S."/>
            <person name="Johnson A."/>
            <person name="Khan Z."/>
            <person name="Li Z."/>
            <person name="Liu W."/>
            <person name="Liu X."/>
            <person name="Perez L."/>
            <person name="Shen H."/>
            <person name="Wang Q."/>
            <person name="Watt J."/>
            <person name="Xi L."/>
            <person name="Xin Y."/>
            <person name="Zhou J."/>
            <person name="Deng J."/>
            <person name="Jiang H."/>
            <person name="Liu Y."/>
            <person name="Qu J."/>
            <person name="Song X.-Z."/>
            <person name="Zhang L."/>
            <person name="Villasana D."/>
            <person name="Johnson A."/>
            <person name="Liu J."/>
            <person name="Liyanage D."/>
            <person name="Lorensuhewa L."/>
            <person name="Robinson T."/>
            <person name="Song A."/>
            <person name="Song B.-B."/>
            <person name="Dinh H."/>
            <person name="Thornton R."/>
            <person name="Coyle M."/>
            <person name="Francisco L."/>
            <person name="Jackson L."/>
            <person name="Javaid M."/>
            <person name="Korchina V."/>
            <person name="Kovar C."/>
            <person name="Mata R."/>
            <person name="Mathew T."/>
            <person name="Ngo R."/>
            <person name="Nguyen L."/>
            <person name="Nguyen N."/>
            <person name="Okwuonu G."/>
            <person name="Ongeri F."/>
            <person name="Pham C."/>
            <person name="Simmons D."/>
            <person name="Wilczek-Boney K."/>
            <person name="Hale W."/>
            <person name="Jakkamsetti A."/>
            <person name="Pham P."/>
            <person name="Ruth R."/>
            <person name="San Lucas F."/>
            <person name="Warren J."/>
            <person name="Zhang J."/>
            <person name="Zhao Z."/>
            <person name="Zhou C."/>
            <person name="Zhu D."/>
            <person name="Lee S."/>
            <person name="Bess C."/>
            <person name="Blankenburg K."/>
            <person name="Forbes L."/>
            <person name="Fu Q."/>
            <person name="Gubbala S."/>
            <person name="Hirani K."/>
            <person name="Jayaseelan J.C."/>
            <person name="Lara F."/>
            <person name="Munidasa M."/>
            <person name="Palculict T."/>
            <person name="Patil S."/>
            <person name="Pu L.-L."/>
            <person name="Saada N."/>
            <person name="Tang L."/>
            <person name="Weissenberger G."/>
            <person name="Zhu Y."/>
            <person name="Hemphill L."/>
            <person name="Shang Y."/>
            <person name="Youmans B."/>
            <person name="Ayvaz T."/>
            <person name="Ross M."/>
            <person name="Santibanez J."/>
            <person name="Aqrawi P."/>
            <person name="Gross S."/>
            <person name="Joshi V."/>
            <person name="Fowler G."/>
            <person name="Nazareth L."/>
            <person name="Reid J."/>
            <person name="Worley K."/>
            <person name="Petrosino J."/>
            <person name="Highlander S."/>
            <person name="Gibbs R."/>
        </authorList>
    </citation>
    <scope>NUCLEOTIDE SEQUENCE [LARGE SCALE GENOMIC DNA]</scope>
    <source>
        <strain evidence="11 12">DSM 15829</strain>
    </source>
</reference>
<evidence type="ECO:0000256" key="6">
    <source>
        <dbReference type="ARBA" id="ARBA00023136"/>
    </source>
</evidence>
<feature type="transmembrane region" description="Helical" evidence="9">
    <location>
        <begin position="77"/>
        <end position="95"/>
    </location>
</feature>
<evidence type="ECO:0000256" key="2">
    <source>
        <dbReference type="ARBA" id="ARBA00022475"/>
    </source>
</evidence>
<dbReference type="GO" id="GO:0005886">
    <property type="term" value="C:plasma membrane"/>
    <property type="evidence" value="ECO:0007669"/>
    <property type="project" value="UniProtKB-SubCell"/>
</dbReference>
<keyword evidence="6 9" id="KW-0472">Membrane</keyword>
<keyword evidence="12" id="KW-1185">Reference proteome</keyword>
<dbReference type="Proteomes" id="UP000005947">
    <property type="component" value="Unassembled WGS sequence"/>
</dbReference>
<feature type="transmembrane region" description="Helical" evidence="9">
    <location>
        <begin position="243"/>
        <end position="264"/>
    </location>
</feature>
<feature type="transmembrane region" description="Helical" evidence="9">
    <location>
        <begin position="35"/>
        <end position="56"/>
    </location>
</feature>